<dbReference type="eggNOG" id="KOG0017">
    <property type="taxonomic scope" value="Eukaryota"/>
</dbReference>
<proteinExistence type="predicted"/>
<organism evidence="2 3">
    <name type="scientific">Oryza glaberrima</name>
    <name type="common">African rice</name>
    <dbReference type="NCBI Taxonomy" id="4538"/>
    <lineage>
        <taxon>Eukaryota</taxon>
        <taxon>Viridiplantae</taxon>
        <taxon>Streptophyta</taxon>
        <taxon>Embryophyta</taxon>
        <taxon>Tracheophyta</taxon>
        <taxon>Spermatophyta</taxon>
        <taxon>Magnoliopsida</taxon>
        <taxon>Liliopsida</taxon>
        <taxon>Poales</taxon>
        <taxon>Poaceae</taxon>
        <taxon>BOP clade</taxon>
        <taxon>Oryzoideae</taxon>
        <taxon>Oryzeae</taxon>
        <taxon>Oryzinae</taxon>
        <taxon>Oryza</taxon>
    </lineage>
</organism>
<evidence type="ECO:0000313" key="3">
    <source>
        <dbReference type="Proteomes" id="UP000007306"/>
    </source>
</evidence>
<evidence type="ECO:0000313" key="2">
    <source>
        <dbReference type="EnsemblPlants" id="ORGLA06G0298900.1"/>
    </source>
</evidence>
<protein>
    <submittedName>
        <fullName evidence="2">Uncharacterized protein</fullName>
    </submittedName>
</protein>
<reference evidence="3" key="2">
    <citation type="submission" date="2018-04" db="EMBL/GenBank/DDBJ databases">
        <title>OglaRS2 (Oryza glaberrima Reference Sequence Version 2).</title>
        <authorList>
            <person name="Zhang J."/>
            <person name="Kudrna D."/>
            <person name="Lee S."/>
            <person name="Talag J."/>
            <person name="Rajasekar S."/>
            <person name="Wing R.A."/>
        </authorList>
    </citation>
    <scope>NUCLEOTIDE SEQUENCE [LARGE SCALE GENOMIC DNA]</scope>
    <source>
        <strain evidence="3">cv. IRGC 96717</strain>
    </source>
</reference>
<sequence length="97" mass="10390">KQKVVALSSYEAEYIAATTIACQGVWLALLLAELRGEEGSAVTLKVDNQSAILLSKNLCFTIAANILTLGIISFGSVSRKVGRRSNTSILRSSLQTF</sequence>
<keyword evidence="1" id="KW-0812">Transmembrane</keyword>
<name>I1Q776_ORYGL</name>
<accession>I1Q776</accession>
<keyword evidence="3" id="KW-1185">Reference proteome</keyword>
<keyword evidence="1" id="KW-1133">Transmembrane helix</keyword>
<reference evidence="2" key="1">
    <citation type="submission" date="2015-06" db="UniProtKB">
        <authorList>
            <consortium name="EnsemblPlants"/>
        </authorList>
    </citation>
    <scope>IDENTIFICATION</scope>
</reference>
<dbReference type="CDD" id="cd09272">
    <property type="entry name" value="RNase_HI_RT_Ty1"/>
    <property type="match status" value="1"/>
</dbReference>
<dbReference type="EnsemblPlants" id="ORGLA06G0298900.1">
    <property type="protein sequence ID" value="ORGLA06G0298900.1"/>
    <property type="gene ID" value="ORGLA06G0298900"/>
</dbReference>
<dbReference type="AlphaFoldDB" id="I1Q776"/>
<evidence type="ECO:0000256" key="1">
    <source>
        <dbReference type="SAM" id="Phobius"/>
    </source>
</evidence>
<dbReference type="HOGENOM" id="CLU_2352789_0_0_1"/>
<dbReference type="STRING" id="4538.I1Q776"/>
<feature type="transmembrane region" description="Helical" evidence="1">
    <location>
        <begin position="52"/>
        <end position="74"/>
    </location>
</feature>
<feature type="transmembrane region" description="Helical" evidence="1">
    <location>
        <begin position="12"/>
        <end position="32"/>
    </location>
</feature>
<dbReference type="Proteomes" id="UP000007306">
    <property type="component" value="Unassembled WGS sequence"/>
</dbReference>
<dbReference type="Gramene" id="ORGLA06G0298900.1">
    <property type="protein sequence ID" value="ORGLA06G0298900.1"/>
    <property type="gene ID" value="ORGLA06G0298900"/>
</dbReference>
<keyword evidence="1" id="KW-0472">Membrane</keyword>